<name>A0AAV0L2V3_9ROSI</name>
<dbReference type="AlphaFoldDB" id="A0AAV0L2V3"/>
<comment type="caution">
    <text evidence="3">The sequence shown here is derived from an EMBL/GenBank/DDBJ whole genome shotgun (WGS) entry which is preliminary data.</text>
</comment>
<dbReference type="GO" id="GO:0016042">
    <property type="term" value="P:lipid catabolic process"/>
    <property type="evidence" value="ECO:0007669"/>
    <property type="project" value="UniProtKB-UniRule"/>
</dbReference>
<keyword evidence="2" id="KW-0442">Lipid degradation</keyword>
<evidence type="ECO:0000256" key="1">
    <source>
        <dbReference type="ARBA" id="ARBA00022801"/>
    </source>
</evidence>
<keyword evidence="1 2" id="KW-0378">Hydrolase</keyword>
<evidence type="ECO:0000256" key="2">
    <source>
        <dbReference type="RuleBase" id="RU367093"/>
    </source>
</evidence>
<dbReference type="Proteomes" id="UP001154282">
    <property type="component" value="Unassembled WGS sequence"/>
</dbReference>
<dbReference type="EMBL" id="CAMGYJ010000006">
    <property type="protein sequence ID" value="CAI0428222.1"/>
    <property type="molecule type" value="Genomic_DNA"/>
</dbReference>
<evidence type="ECO:0000313" key="4">
    <source>
        <dbReference type="Proteomes" id="UP001154282"/>
    </source>
</evidence>
<dbReference type="PANTHER" id="PTHR31828:SF1">
    <property type="entry name" value="PHOSPHOLIPASE A1-IIGAMMA"/>
    <property type="match status" value="1"/>
</dbReference>
<dbReference type="GO" id="GO:0008970">
    <property type="term" value="F:phospholipase A1 activity"/>
    <property type="evidence" value="ECO:0007669"/>
    <property type="project" value="UniProtKB-UniRule"/>
</dbReference>
<dbReference type="InterPro" id="IPR033556">
    <property type="entry name" value="PLA"/>
</dbReference>
<reference evidence="3" key="1">
    <citation type="submission" date="2022-08" db="EMBL/GenBank/DDBJ databases">
        <authorList>
            <person name="Gutierrez-Valencia J."/>
        </authorList>
    </citation>
    <scope>NUCLEOTIDE SEQUENCE</scope>
</reference>
<dbReference type="Gene3D" id="3.40.50.1820">
    <property type="entry name" value="alpha/beta hydrolase"/>
    <property type="match status" value="1"/>
</dbReference>
<gene>
    <name evidence="3" type="ORF">LITE_LOCUS21557</name>
</gene>
<organism evidence="3 4">
    <name type="scientific">Linum tenue</name>
    <dbReference type="NCBI Taxonomy" id="586396"/>
    <lineage>
        <taxon>Eukaryota</taxon>
        <taxon>Viridiplantae</taxon>
        <taxon>Streptophyta</taxon>
        <taxon>Embryophyta</taxon>
        <taxon>Tracheophyta</taxon>
        <taxon>Spermatophyta</taxon>
        <taxon>Magnoliopsida</taxon>
        <taxon>eudicotyledons</taxon>
        <taxon>Gunneridae</taxon>
        <taxon>Pentapetalae</taxon>
        <taxon>rosids</taxon>
        <taxon>fabids</taxon>
        <taxon>Malpighiales</taxon>
        <taxon>Linaceae</taxon>
        <taxon>Linum</taxon>
    </lineage>
</organism>
<comment type="similarity">
    <text evidence="2">Belongs to the AB hydrolase superfamily. Lipase family.</text>
</comment>
<accession>A0AAV0L2V3</accession>
<sequence length="90" mass="10250">MDTLKSSYLRLTEGGFVTWHNLEVYLHGVAGVQGGDESGFRLEVRRDLALVNKRTDALKEEFLVPGNWWCARHKGMVQQSDGSWKLDGRE</sequence>
<protein>
    <recommendedName>
        <fullName evidence="2">Phospholipase A1</fullName>
        <ecNumber evidence="2">3.1.1.-</ecNumber>
    </recommendedName>
</protein>
<dbReference type="InterPro" id="IPR029058">
    <property type="entry name" value="AB_hydrolase_fold"/>
</dbReference>
<keyword evidence="2" id="KW-0443">Lipid metabolism</keyword>
<evidence type="ECO:0000313" key="3">
    <source>
        <dbReference type="EMBL" id="CAI0428222.1"/>
    </source>
</evidence>
<proteinExistence type="inferred from homology"/>
<dbReference type="PANTHER" id="PTHR31828">
    <property type="entry name" value="PHOSPHOLIPASE A1-IIGAMMA"/>
    <property type="match status" value="1"/>
</dbReference>
<dbReference type="EC" id="3.1.1.-" evidence="2"/>
<keyword evidence="4" id="KW-1185">Reference proteome</keyword>
<comment type="function">
    <text evidence="2">Acylhydrolase that catalyzes the hydrolysis of phospholipids at the sn-1 position.</text>
</comment>